<dbReference type="PRINTS" id="PR00420">
    <property type="entry name" value="RNGMNOXGNASE"/>
</dbReference>
<evidence type="ECO:0000256" key="5">
    <source>
        <dbReference type="ARBA" id="ARBA00022827"/>
    </source>
</evidence>
<organism evidence="10 11">
    <name type="scientific">Neptunomonas antarctica</name>
    <dbReference type="NCBI Taxonomy" id="619304"/>
    <lineage>
        <taxon>Bacteria</taxon>
        <taxon>Pseudomonadati</taxon>
        <taxon>Pseudomonadota</taxon>
        <taxon>Gammaproteobacteria</taxon>
        <taxon>Oceanospirillales</taxon>
        <taxon>Oceanospirillaceae</taxon>
        <taxon>Neptunomonas</taxon>
    </lineage>
</organism>
<name>A0A1N7MK40_9GAMM</name>
<evidence type="ECO:0000259" key="9">
    <source>
        <dbReference type="Pfam" id="PF01494"/>
    </source>
</evidence>
<dbReference type="GO" id="GO:0110142">
    <property type="term" value="C:ubiquinone biosynthesis complex"/>
    <property type="evidence" value="ECO:0007669"/>
    <property type="project" value="UniProtKB-ARBA"/>
</dbReference>
<dbReference type="STRING" id="619304.SAMN05421760_106124"/>
<keyword evidence="11" id="KW-1185">Reference proteome</keyword>
<dbReference type="OrthoDB" id="9769565at2"/>
<evidence type="ECO:0000256" key="6">
    <source>
        <dbReference type="ARBA" id="ARBA00023002"/>
    </source>
</evidence>
<evidence type="ECO:0000313" key="11">
    <source>
        <dbReference type="Proteomes" id="UP000185999"/>
    </source>
</evidence>
<evidence type="ECO:0000256" key="7">
    <source>
        <dbReference type="ARBA" id="ARBA00023033"/>
    </source>
</evidence>
<dbReference type="InterPro" id="IPR036188">
    <property type="entry name" value="FAD/NAD-bd_sf"/>
</dbReference>
<dbReference type="Gene3D" id="3.50.50.60">
    <property type="entry name" value="FAD/NAD(P)-binding domain"/>
    <property type="match status" value="2"/>
</dbReference>
<evidence type="ECO:0000256" key="3">
    <source>
        <dbReference type="ARBA" id="ARBA00005349"/>
    </source>
</evidence>
<dbReference type="GO" id="GO:0071949">
    <property type="term" value="F:FAD binding"/>
    <property type="evidence" value="ECO:0007669"/>
    <property type="project" value="InterPro"/>
</dbReference>
<keyword evidence="7" id="KW-0503">Monooxygenase</keyword>
<evidence type="ECO:0000256" key="2">
    <source>
        <dbReference type="ARBA" id="ARBA00004749"/>
    </source>
</evidence>
<dbReference type="PROSITE" id="PS01304">
    <property type="entry name" value="UBIH"/>
    <property type="match status" value="1"/>
</dbReference>
<dbReference type="RefSeq" id="WP_054340491.1">
    <property type="nucleotide sequence ID" value="NZ_FTOE01000006.1"/>
</dbReference>
<evidence type="ECO:0000256" key="4">
    <source>
        <dbReference type="ARBA" id="ARBA00022630"/>
    </source>
</evidence>
<reference evidence="11" key="1">
    <citation type="submission" date="2017-01" db="EMBL/GenBank/DDBJ databases">
        <authorList>
            <person name="Varghese N."/>
            <person name="Submissions S."/>
        </authorList>
    </citation>
    <scope>NUCLEOTIDE SEQUENCE [LARGE SCALE GENOMIC DNA]</scope>
    <source>
        <strain evidence="11">DSM 22306</strain>
    </source>
</reference>
<protein>
    <submittedName>
        <fullName evidence="10">2-octaprenylphenol hydroxylase</fullName>
    </submittedName>
</protein>
<dbReference type="InterPro" id="IPR051205">
    <property type="entry name" value="UbiH/COQ6_monooxygenase"/>
</dbReference>
<keyword evidence="5" id="KW-0274">FAD</keyword>
<dbReference type="GO" id="GO:0006744">
    <property type="term" value="P:ubiquinone biosynthetic process"/>
    <property type="evidence" value="ECO:0007669"/>
    <property type="project" value="UniProtKB-UniPathway"/>
</dbReference>
<evidence type="ECO:0000313" key="10">
    <source>
        <dbReference type="EMBL" id="SIS86319.1"/>
    </source>
</evidence>
<comment type="similarity">
    <text evidence="3">Belongs to the UbiH/COQ6 family.</text>
</comment>
<sequence>MSTQSADIIIVGGGMVGLTAALALANSGLKIVLLESHDVAPGGMSADVIAQQQRGYDPRVSALTCASQQLLSHLGAWPLMQQCRVNPYTDMDVWDGEGSGHIHFSSRDLHELALGHIVENRVTVAALYQVASQVDNLTVVTGTSVSQLSEPESESEVELKVESGRDSGRVFRTLTCADGSCWRASLVVAADGAMSKIRQLASIPMWEWDYGHHAIVTTVRTEKPHQDTAWQRFTEDGPLAFLPLSDPYLCSIVWSTSPDHAIRLMELDEIAFCAALSREFECRLGEVQWTDQRHVFPLRQRHAQYYVQTGLAVIGDAAHTIHPLAGQGVNLGLMDAAALAEQVLSALKRGESIGSEAVLKRFQRQRQGANLQMAAGMEAFKQLFGHQQPWLKLLRNIGMNALDKLSPVKQHVVMQAMGLSGDVPLLAKRSVDQ</sequence>
<dbReference type="FunFam" id="3.50.50.60:FF:000021">
    <property type="entry name" value="Ubiquinone biosynthesis monooxygenase COQ6"/>
    <property type="match status" value="1"/>
</dbReference>
<evidence type="ECO:0000256" key="8">
    <source>
        <dbReference type="ARBA" id="ARBA00065734"/>
    </source>
</evidence>
<dbReference type="PANTHER" id="PTHR43876:SF7">
    <property type="entry name" value="UBIQUINONE BIOSYNTHESIS MONOOXYGENASE COQ6, MITOCHONDRIAL"/>
    <property type="match status" value="1"/>
</dbReference>
<dbReference type="NCBIfam" id="TIGR01988">
    <property type="entry name" value="Ubi-OHases"/>
    <property type="match status" value="1"/>
</dbReference>
<dbReference type="InterPro" id="IPR018168">
    <property type="entry name" value="Ubi_Hdrlase_CS"/>
</dbReference>
<dbReference type="AlphaFoldDB" id="A0A1N7MK40"/>
<feature type="domain" description="FAD-binding" evidence="9">
    <location>
        <begin position="6"/>
        <end position="367"/>
    </location>
</feature>
<dbReference type="SUPFAM" id="SSF51905">
    <property type="entry name" value="FAD/NAD(P)-binding domain"/>
    <property type="match status" value="1"/>
</dbReference>
<comment type="cofactor">
    <cofactor evidence="1">
        <name>FAD</name>
        <dbReference type="ChEBI" id="CHEBI:57692"/>
    </cofactor>
</comment>
<dbReference type="Proteomes" id="UP000185999">
    <property type="component" value="Unassembled WGS sequence"/>
</dbReference>
<dbReference type="EMBL" id="FTOE01000006">
    <property type="protein sequence ID" value="SIS86319.1"/>
    <property type="molecule type" value="Genomic_DNA"/>
</dbReference>
<dbReference type="PANTHER" id="PTHR43876">
    <property type="entry name" value="UBIQUINONE BIOSYNTHESIS MONOOXYGENASE COQ6, MITOCHONDRIAL"/>
    <property type="match status" value="1"/>
</dbReference>
<keyword evidence="4" id="KW-0285">Flavoprotein</keyword>
<dbReference type="Pfam" id="PF01494">
    <property type="entry name" value="FAD_binding_3"/>
    <property type="match status" value="1"/>
</dbReference>
<proteinExistence type="inferred from homology"/>
<dbReference type="InterPro" id="IPR010971">
    <property type="entry name" value="UbiH/COQ6"/>
</dbReference>
<keyword evidence="6" id="KW-0560">Oxidoreductase</keyword>
<dbReference type="InterPro" id="IPR002938">
    <property type="entry name" value="FAD-bd"/>
</dbReference>
<accession>A0A1N7MK40</accession>
<gene>
    <name evidence="10" type="ORF">SAMN05421760_106124</name>
</gene>
<dbReference type="GO" id="GO:0019168">
    <property type="term" value="F:2-polyprenylphenol 6-hydroxylase activity"/>
    <property type="evidence" value="ECO:0007669"/>
    <property type="project" value="TreeGrafter"/>
</dbReference>
<comment type="subunit">
    <text evidence="8">Component of the Ubi complex metabolon, which regroups five ubiquinone biosynthesis proteins (UbiE, UbiF, UbiG, UbiH and UbiI) and two accessory factors (UbiK and the lipid-binding protein UbiJ).</text>
</comment>
<comment type="pathway">
    <text evidence="2">Cofactor biosynthesis; ubiquinone biosynthesis.</text>
</comment>
<evidence type="ECO:0000256" key="1">
    <source>
        <dbReference type="ARBA" id="ARBA00001974"/>
    </source>
</evidence>
<dbReference type="UniPathway" id="UPA00232"/>